<feature type="domain" description="AAA+ ATPase" evidence="3">
    <location>
        <begin position="49"/>
        <end position="180"/>
    </location>
</feature>
<dbReference type="InterPro" id="IPR005654">
    <property type="entry name" value="ATPase_AFG1-like"/>
</dbReference>
<sequence length="339" mass="38174">MKEEQRLSAALDAAAIRAGIALDPAQLLLVDRLAILSADIERRTLRRSTTQSLYIHGPAGRGKSWLADAFFVALPTARKTRVHFHRFFDDLHRSIQDHRSERDAVERAIDDLTGNSQLLFFDELHVHDSGDARLLTRLLEHVFRRKLTVLATSNYAPDDLLPDPIWHHIFEPGIDLIKNNMEVYELGGATDYRTTHEDHSTGFAAGVWARESPTPEPRPEEATNLAVRGRQFPVLAARPGELRATFAQLCGSPTSTIEYLAWARSFPRWVINDVPNFDDADAEAQQRFINLIDILVDADVCATFVSSHSLSSFLSIASRRPDAFRMASRLQLLRDSDDL</sequence>
<organism evidence="4 5">
    <name type="scientific">Mycetocola zhujimingii</name>
    <dbReference type="NCBI Taxonomy" id="2079792"/>
    <lineage>
        <taxon>Bacteria</taxon>
        <taxon>Bacillati</taxon>
        <taxon>Actinomycetota</taxon>
        <taxon>Actinomycetes</taxon>
        <taxon>Micrococcales</taxon>
        <taxon>Microbacteriaceae</taxon>
        <taxon>Mycetocola</taxon>
    </lineage>
</organism>
<dbReference type="Gene3D" id="3.40.50.300">
    <property type="entry name" value="P-loop containing nucleotide triphosphate hydrolases"/>
    <property type="match status" value="1"/>
</dbReference>
<keyword evidence="4" id="KW-0131">Cell cycle</keyword>
<dbReference type="GO" id="GO:0005524">
    <property type="term" value="F:ATP binding"/>
    <property type="evidence" value="ECO:0007669"/>
    <property type="project" value="UniProtKB-KW"/>
</dbReference>
<evidence type="ECO:0000256" key="2">
    <source>
        <dbReference type="ARBA" id="ARBA00022840"/>
    </source>
</evidence>
<dbReference type="InterPro" id="IPR027417">
    <property type="entry name" value="P-loop_NTPase"/>
</dbReference>
<reference evidence="5" key="1">
    <citation type="submission" date="2018-04" db="EMBL/GenBank/DDBJ databases">
        <authorList>
            <person name="Liu S."/>
            <person name="Wang Z."/>
            <person name="Li J."/>
        </authorList>
    </citation>
    <scope>NUCLEOTIDE SEQUENCE [LARGE SCALE GENOMIC DNA]</scope>
    <source>
        <strain evidence="5">622</strain>
    </source>
</reference>
<keyword evidence="2" id="KW-0067">ATP-binding</keyword>
<evidence type="ECO:0000256" key="1">
    <source>
        <dbReference type="ARBA" id="ARBA00022741"/>
    </source>
</evidence>
<evidence type="ECO:0000313" key="5">
    <source>
        <dbReference type="Proteomes" id="UP000244962"/>
    </source>
</evidence>
<dbReference type="CDD" id="cd00009">
    <property type="entry name" value="AAA"/>
    <property type="match status" value="1"/>
</dbReference>
<dbReference type="Pfam" id="PF03969">
    <property type="entry name" value="AFG1_ATPase"/>
    <property type="match status" value="1"/>
</dbReference>
<dbReference type="GO" id="GO:0005737">
    <property type="term" value="C:cytoplasm"/>
    <property type="evidence" value="ECO:0007669"/>
    <property type="project" value="TreeGrafter"/>
</dbReference>
<dbReference type="Proteomes" id="UP000244962">
    <property type="component" value="Unassembled WGS sequence"/>
</dbReference>
<name>A0A2U1TE76_9MICO</name>
<dbReference type="AlphaFoldDB" id="A0A2U1TE76"/>
<dbReference type="SMART" id="SM00382">
    <property type="entry name" value="AAA"/>
    <property type="match status" value="1"/>
</dbReference>
<proteinExistence type="predicted"/>
<dbReference type="PANTHER" id="PTHR12169:SF6">
    <property type="entry name" value="AFG1-LIKE ATPASE"/>
    <property type="match status" value="1"/>
</dbReference>
<dbReference type="GO" id="GO:0051301">
    <property type="term" value="P:cell division"/>
    <property type="evidence" value="ECO:0007669"/>
    <property type="project" value="UniProtKB-KW"/>
</dbReference>
<keyword evidence="5" id="KW-1185">Reference proteome</keyword>
<protein>
    <submittedName>
        <fullName evidence="4">Cell division protein ZapE</fullName>
    </submittedName>
</protein>
<dbReference type="InterPro" id="IPR003593">
    <property type="entry name" value="AAA+_ATPase"/>
</dbReference>
<dbReference type="GO" id="GO:0016887">
    <property type="term" value="F:ATP hydrolysis activity"/>
    <property type="evidence" value="ECO:0007669"/>
    <property type="project" value="InterPro"/>
</dbReference>
<keyword evidence="4" id="KW-0132">Cell division</keyword>
<comment type="caution">
    <text evidence="4">The sequence shown here is derived from an EMBL/GenBank/DDBJ whole genome shotgun (WGS) entry which is preliminary data.</text>
</comment>
<dbReference type="SUPFAM" id="SSF52540">
    <property type="entry name" value="P-loop containing nucleoside triphosphate hydrolases"/>
    <property type="match status" value="1"/>
</dbReference>
<dbReference type="PANTHER" id="PTHR12169">
    <property type="entry name" value="ATPASE N2B"/>
    <property type="match status" value="1"/>
</dbReference>
<keyword evidence="1" id="KW-0547">Nucleotide-binding</keyword>
<dbReference type="EMBL" id="QEFB01000006">
    <property type="protein sequence ID" value="PWC07207.1"/>
    <property type="molecule type" value="Genomic_DNA"/>
</dbReference>
<evidence type="ECO:0000313" key="4">
    <source>
        <dbReference type="EMBL" id="PWC07207.1"/>
    </source>
</evidence>
<evidence type="ECO:0000259" key="3">
    <source>
        <dbReference type="SMART" id="SM00382"/>
    </source>
</evidence>
<gene>
    <name evidence="4" type="ORF">DF223_07820</name>
</gene>
<dbReference type="GO" id="GO:0032153">
    <property type="term" value="C:cell division site"/>
    <property type="evidence" value="ECO:0007669"/>
    <property type="project" value="TreeGrafter"/>
</dbReference>
<dbReference type="NCBIfam" id="NF040713">
    <property type="entry name" value="ZapE"/>
    <property type="match status" value="1"/>
</dbReference>
<accession>A0A2U1TE76</accession>